<protein>
    <submittedName>
        <fullName evidence="6">Metal-dependent transcriptional regulator</fullName>
    </submittedName>
</protein>
<keyword evidence="7" id="KW-1185">Reference proteome</keyword>
<dbReference type="InterPro" id="IPR050536">
    <property type="entry name" value="DtxR_MntR_Metal-Reg"/>
</dbReference>
<dbReference type="PANTHER" id="PTHR33238">
    <property type="entry name" value="IRON (METAL) DEPENDENT REPRESSOR, DTXR FAMILY"/>
    <property type="match status" value="1"/>
</dbReference>
<dbReference type="SUPFAM" id="SSF46785">
    <property type="entry name" value="Winged helix' DNA-binding domain"/>
    <property type="match status" value="1"/>
</dbReference>
<dbReference type="EMBL" id="VOGB01000004">
    <property type="protein sequence ID" value="MQM73041.1"/>
    <property type="molecule type" value="Genomic_DNA"/>
</dbReference>
<evidence type="ECO:0000259" key="5">
    <source>
        <dbReference type="PROSITE" id="PS50944"/>
    </source>
</evidence>
<dbReference type="InterPro" id="IPR022689">
    <property type="entry name" value="Iron_dep_repressor"/>
</dbReference>
<proteinExistence type="inferred from homology"/>
<dbReference type="InterPro" id="IPR036388">
    <property type="entry name" value="WH-like_DNA-bd_sf"/>
</dbReference>
<reference evidence="6" key="1">
    <citation type="journal article" date="2020" name="Appl. Environ. Microbiol.">
        <title>Medium-Chain Fatty Acid Synthesis by 'Candidatus Weimeria bifida' gen. nov., sp. nov., and 'Candidatus Pseudoramibacter fermentans' sp. nov.</title>
        <authorList>
            <person name="Scarborough M.J."/>
            <person name="Myers K.S."/>
            <person name="Donohue T.J."/>
            <person name="Noguera D.R."/>
        </authorList>
    </citation>
    <scope>NUCLEOTIDE SEQUENCE</scope>
    <source>
        <strain evidence="6">EUB1.1</strain>
    </source>
</reference>
<keyword evidence="2" id="KW-0805">Transcription regulation</keyword>
<evidence type="ECO:0000256" key="4">
    <source>
        <dbReference type="ARBA" id="ARBA00023163"/>
    </source>
</evidence>
<dbReference type="InterPro" id="IPR036421">
    <property type="entry name" value="Fe_dep_repressor_sf"/>
</dbReference>
<dbReference type="GO" id="GO:0003677">
    <property type="term" value="F:DNA binding"/>
    <property type="evidence" value="ECO:0007669"/>
    <property type="project" value="UniProtKB-KW"/>
</dbReference>
<feature type="domain" description="HTH dtxR-type" evidence="5">
    <location>
        <begin position="15"/>
        <end position="77"/>
    </location>
</feature>
<comment type="similarity">
    <text evidence="1">Belongs to the DtxR/MntR family.</text>
</comment>
<dbReference type="Gene3D" id="1.10.60.10">
    <property type="entry name" value="Iron dependent repressor, metal binding and dimerisation domain"/>
    <property type="match status" value="1"/>
</dbReference>
<evidence type="ECO:0000256" key="2">
    <source>
        <dbReference type="ARBA" id="ARBA00023015"/>
    </source>
</evidence>
<dbReference type="Gene3D" id="1.10.10.10">
    <property type="entry name" value="Winged helix-like DNA-binding domain superfamily/Winged helix DNA-binding domain"/>
    <property type="match status" value="1"/>
</dbReference>
<sequence length="149" mass="16768">MVYRPEISGRTNKGFTESIEDYLEEIYLDYIGSNTGVRITDLAQAMGVTKASATDAVKKMKDRGLVRHERYGRIYLSDAGLQAAKEVYDRHVTITQFIRNFLDVSPEVAENDACGIEHIISDETFSAIKAALRRQAISEMNGNKKDEDE</sequence>
<accession>A0A6L5GRY5</accession>
<name>A0A6L5GRY5_9FIRM</name>
<dbReference type="PANTHER" id="PTHR33238:SF7">
    <property type="entry name" value="IRON-DEPENDENT TRANSCRIPTIONAL REGULATOR"/>
    <property type="match status" value="1"/>
</dbReference>
<evidence type="ECO:0000313" key="6">
    <source>
        <dbReference type="EMBL" id="MQM73041.1"/>
    </source>
</evidence>
<keyword evidence="3" id="KW-0238">DNA-binding</keyword>
<dbReference type="PROSITE" id="PS50944">
    <property type="entry name" value="HTH_DTXR"/>
    <property type="match status" value="1"/>
</dbReference>
<dbReference type="InterPro" id="IPR036390">
    <property type="entry name" value="WH_DNA-bd_sf"/>
</dbReference>
<gene>
    <name evidence="6" type="ORF">FRC53_06410</name>
</gene>
<dbReference type="GO" id="GO:0046914">
    <property type="term" value="F:transition metal ion binding"/>
    <property type="evidence" value="ECO:0007669"/>
    <property type="project" value="InterPro"/>
</dbReference>
<dbReference type="Pfam" id="PF02742">
    <property type="entry name" value="Fe_dep_repr_C"/>
    <property type="match status" value="1"/>
</dbReference>
<keyword evidence="4" id="KW-0804">Transcription</keyword>
<dbReference type="Pfam" id="PF01325">
    <property type="entry name" value="Fe_dep_repress"/>
    <property type="match status" value="1"/>
</dbReference>
<dbReference type="AlphaFoldDB" id="A0A6L5GRY5"/>
<dbReference type="InterPro" id="IPR001367">
    <property type="entry name" value="Fe_dep_repressor"/>
</dbReference>
<comment type="caution">
    <text evidence="6">The sequence shown here is derived from an EMBL/GenBank/DDBJ whole genome shotgun (WGS) entry which is preliminary data.</text>
</comment>
<evidence type="ECO:0000256" key="1">
    <source>
        <dbReference type="ARBA" id="ARBA00007871"/>
    </source>
</evidence>
<organism evidence="6 7">
    <name type="scientific">Candidatus Pseudoramibacter fermentans</name>
    <dbReference type="NCBI Taxonomy" id="2594427"/>
    <lineage>
        <taxon>Bacteria</taxon>
        <taxon>Bacillati</taxon>
        <taxon>Bacillota</taxon>
        <taxon>Clostridia</taxon>
        <taxon>Eubacteriales</taxon>
        <taxon>Eubacteriaceae</taxon>
        <taxon>Pseudoramibacter</taxon>
    </lineage>
</organism>
<evidence type="ECO:0000313" key="7">
    <source>
        <dbReference type="Proteomes" id="UP000473648"/>
    </source>
</evidence>
<dbReference type="GO" id="GO:0046983">
    <property type="term" value="F:protein dimerization activity"/>
    <property type="evidence" value="ECO:0007669"/>
    <property type="project" value="InterPro"/>
</dbReference>
<dbReference type="GO" id="GO:0003700">
    <property type="term" value="F:DNA-binding transcription factor activity"/>
    <property type="evidence" value="ECO:0007669"/>
    <property type="project" value="InterPro"/>
</dbReference>
<evidence type="ECO:0000256" key="3">
    <source>
        <dbReference type="ARBA" id="ARBA00023125"/>
    </source>
</evidence>
<dbReference type="InterPro" id="IPR022687">
    <property type="entry name" value="HTH_DTXR"/>
</dbReference>
<dbReference type="Proteomes" id="UP000473648">
    <property type="component" value="Unassembled WGS sequence"/>
</dbReference>
<dbReference type="SMART" id="SM00529">
    <property type="entry name" value="HTH_DTXR"/>
    <property type="match status" value="1"/>
</dbReference>